<dbReference type="Proteomes" id="UP000294599">
    <property type="component" value="Unassembled WGS sequence"/>
</dbReference>
<keyword evidence="5" id="KW-1185">Reference proteome</keyword>
<dbReference type="AlphaFoldDB" id="A0A4R3LLY8"/>
<keyword evidence="2" id="KW-0812">Transmembrane</keyword>
<feature type="region of interest" description="Disordered" evidence="1">
    <location>
        <begin position="145"/>
        <end position="170"/>
    </location>
</feature>
<evidence type="ECO:0000259" key="3">
    <source>
        <dbReference type="Pfam" id="PF03872"/>
    </source>
</evidence>
<feature type="transmembrane region" description="Helical" evidence="2">
    <location>
        <begin position="87"/>
        <end position="107"/>
    </location>
</feature>
<proteinExistence type="predicted"/>
<dbReference type="PANTHER" id="PTHR38104">
    <property type="match status" value="1"/>
</dbReference>
<reference evidence="4 5" key="1">
    <citation type="submission" date="2019-03" db="EMBL/GenBank/DDBJ databases">
        <title>Genomic Encyclopedia of Type Strains, Phase IV (KMG-IV): sequencing the most valuable type-strain genomes for metagenomic binning, comparative biology and taxonomic classification.</title>
        <authorList>
            <person name="Goeker M."/>
        </authorList>
    </citation>
    <scope>NUCLEOTIDE SEQUENCE [LARGE SCALE GENOMIC DNA]</scope>
    <source>
        <strain evidence="4 5">DSM 21944</strain>
    </source>
</reference>
<protein>
    <submittedName>
        <fullName evidence="4">Anti sigma-E protein RseA</fullName>
    </submittedName>
</protein>
<feature type="domain" description="Anti sigma-E protein RseA N-terminal" evidence="3">
    <location>
        <begin position="7"/>
        <end position="76"/>
    </location>
</feature>
<evidence type="ECO:0000313" key="4">
    <source>
        <dbReference type="EMBL" id="TCT01360.1"/>
    </source>
</evidence>
<accession>A0A4R3LLY8</accession>
<dbReference type="Gene3D" id="1.10.10.880">
    <property type="entry name" value="Anti sigma-E protein RseA, N-terminal domain"/>
    <property type="match status" value="1"/>
</dbReference>
<comment type="caution">
    <text evidence="4">The sequence shown here is derived from an EMBL/GenBank/DDBJ whole genome shotgun (WGS) entry which is preliminary data.</text>
</comment>
<evidence type="ECO:0000256" key="1">
    <source>
        <dbReference type="SAM" id="MobiDB-lite"/>
    </source>
</evidence>
<gene>
    <name evidence="4" type="ORF">EDC25_101227</name>
</gene>
<keyword evidence="2" id="KW-0472">Membrane</keyword>
<dbReference type="CDD" id="cd16328">
    <property type="entry name" value="RseA_N"/>
    <property type="match status" value="1"/>
</dbReference>
<dbReference type="InterPro" id="IPR005572">
    <property type="entry name" value="Anti-sigma_E_RseA_N"/>
</dbReference>
<organism evidence="4 5">
    <name type="scientific">Pseudofulvimonas gallinarii</name>
    <dbReference type="NCBI Taxonomy" id="634155"/>
    <lineage>
        <taxon>Bacteria</taxon>
        <taxon>Pseudomonadati</taxon>
        <taxon>Pseudomonadota</taxon>
        <taxon>Gammaproteobacteria</taxon>
        <taxon>Lysobacterales</taxon>
        <taxon>Rhodanobacteraceae</taxon>
        <taxon>Pseudofulvimonas</taxon>
    </lineage>
</organism>
<name>A0A4R3LLY8_9GAMM</name>
<dbReference type="Pfam" id="PF03872">
    <property type="entry name" value="RseA_N"/>
    <property type="match status" value="1"/>
</dbReference>
<dbReference type="GO" id="GO:0016989">
    <property type="term" value="F:sigma factor antagonist activity"/>
    <property type="evidence" value="ECO:0007669"/>
    <property type="project" value="InterPro"/>
</dbReference>
<dbReference type="PANTHER" id="PTHR38104:SF1">
    <property type="entry name" value="ANTI-SIGMA-E FACTOR RSEA"/>
    <property type="match status" value="1"/>
</dbReference>
<dbReference type="InterPro" id="IPR052383">
    <property type="entry name" value="Anti-sigma-E_RseA-like"/>
</dbReference>
<dbReference type="SUPFAM" id="SSF89069">
    <property type="entry name" value="N-terminal, cytoplasmic domain of anti-sigmaE factor RseA"/>
    <property type="match status" value="1"/>
</dbReference>
<feature type="compositionally biased region" description="Low complexity" evidence="1">
    <location>
        <begin position="145"/>
        <end position="156"/>
    </location>
</feature>
<dbReference type="EMBL" id="SMAF01000001">
    <property type="protein sequence ID" value="TCT01360.1"/>
    <property type="molecule type" value="Genomic_DNA"/>
</dbReference>
<evidence type="ECO:0000256" key="2">
    <source>
        <dbReference type="SAM" id="Phobius"/>
    </source>
</evidence>
<dbReference type="OrthoDB" id="5298512at2"/>
<dbReference type="RefSeq" id="WP_123520688.1">
    <property type="nucleotide sequence ID" value="NZ_JBHLWF010000005.1"/>
</dbReference>
<keyword evidence="2" id="KW-1133">Transmembrane helix</keyword>
<evidence type="ECO:0000313" key="5">
    <source>
        <dbReference type="Proteomes" id="UP000294599"/>
    </source>
</evidence>
<dbReference type="InterPro" id="IPR036147">
    <property type="entry name" value="Anti-sigma_E_RseA_N_sf"/>
</dbReference>
<sequence length="207" mass="22110">MTSSSHREDLSALIDGALGRSESAFLLRRLEHDAELRETYACWHLIGDCLRGSRSMMPAPHALAERVRAAIATEAVPRRRLPLQVGLRWAAGFATAAVVAASAFWYVQPGAPGASGTDAGQLVAGESEVTRSGVRADDLRRQLPLLPVSSRSSRPVGAGEFAPTPDPEAWQKAPVTSLHYPSTQYIIVLPATVRPAAPAQERPASAQ</sequence>